<protein>
    <submittedName>
        <fullName evidence="1">Uncharacterized protein</fullName>
    </submittedName>
</protein>
<name>J9EQK1_WUCBA</name>
<evidence type="ECO:0000313" key="1">
    <source>
        <dbReference type="EMBL" id="EJW84806.1"/>
    </source>
</evidence>
<reference evidence="2" key="1">
    <citation type="submission" date="2012-08" db="EMBL/GenBank/DDBJ databases">
        <title>The Genome Sequence of Wuchereria bancrofti.</title>
        <authorList>
            <person name="Nutman T.B."/>
            <person name="Fink D.L."/>
            <person name="Russ C."/>
            <person name="Young S."/>
            <person name="Zeng Q."/>
            <person name="Koehrsen M."/>
            <person name="Alvarado L."/>
            <person name="Berlin A."/>
            <person name="Chapman S.B."/>
            <person name="Chen Z."/>
            <person name="Freedman E."/>
            <person name="Gellesch M."/>
            <person name="Goldberg J."/>
            <person name="Griggs A."/>
            <person name="Gujja S."/>
            <person name="Heilman E.R."/>
            <person name="Heiman D."/>
            <person name="Hepburn T."/>
            <person name="Howarth C."/>
            <person name="Jen D."/>
            <person name="Larson L."/>
            <person name="Lewis B."/>
            <person name="Mehta T."/>
            <person name="Park D."/>
            <person name="Pearson M."/>
            <person name="Roberts A."/>
            <person name="Saif S."/>
            <person name="Shea T."/>
            <person name="Shenoy N."/>
            <person name="Sisk P."/>
            <person name="Stolte C."/>
            <person name="Sykes S."/>
            <person name="Walk T."/>
            <person name="White J."/>
            <person name="Yandava C."/>
            <person name="Haas B."/>
            <person name="Henn M.R."/>
            <person name="Nusbaum C."/>
            <person name="Birren B."/>
        </authorList>
    </citation>
    <scope>NUCLEOTIDE SEQUENCE [LARGE SCALE GENOMIC DNA]</scope>
    <source>
        <strain evidence="2">NA</strain>
    </source>
</reference>
<gene>
    <name evidence="1" type="ORF">WUBG_04283</name>
</gene>
<sequence length="123" mass="13770">MRQLTIERLMKTKSRFKLMFISGYLQHGRQFMHLSDLPQLCICQIHSLTLSHIQLSAMTRPRYAAPSATQHVAWLRICATKSYCCSVIARVDNVNFGITLHGTGIVTKASDNNCLCSSVVVDA</sequence>
<comment type="caution">
    <text evidence="1">The sequence shown here is derived from an EMBL/GenBank/DDBJ whole genome shotgun (WGS) entry which is preliminary data.</text>
</comment>
<accession>J9EQK1</accession>
<dbReference type="EMBL" id="ADBV01001451">
    <property type="protein sequence ID" value="EJW84806.1"/>
    <property type="molecule type" value="Genomic_DNA"/>
</dbReference>
<dbReference type="Proteomes" id="UP000004810">
    <property type="component" value="Unassembled WGS sequence"/>
</dbReference>
<dbReference type="AlphaFoldDB" id="J9EQK1"/>
<organism evidence="1 2">
    <name type="scientific">Wuchereria bancrofti</name>
    <dbReference type="NCBI Taxonomy" id="6293"/>
    <lineage>
        <taxon>Eukaryota</taxon>
        <taxon>Metazoa</taxon>
        <taxon>Ecdysozoa</taxon>
        <taxon>Nematoda</taxon>
        <taxon>Chromadorea</taxon>
        <taxon>Rhabditida</taxon>
        <taxon>Spirurina</taxon>
        <taxon>Spiruromorpha</taxon>
        <taxon>Filarioidea</taxon>
        <taxon>Onchocercidae</taxon>
        <taxon>Wuchereria</taxon>
    </lineage>
</organism>
<proteinExistence type="predicted"/>
<evidence type="ECO:0000313" key="2">
    <source>
        <dbReference type="Proteomes" id="UP000004810"/>
    </source>
</evidence>